<comment type="caution">
    <text evidence="1">The sequence shown here is derived from an EMBL/GenBank/DDBJ whole genome shotgun (WGS) entry which is preliminary data.</text>
</comment>
<keyword evidence="2" id="KW-1185">Reference proteome</keyword>
<protein>
    <recommendedName>
        <fullName evidence="3">Tetracycline repressor TetR C-terminal domain-containing protein</fullName>
    </recommendedName>
</protein>
<sequence>MHAYRAAWYYTVGEILVRAAAARRRAEGERPTYRDRAFADLDPEVHPRLSALAGRWAPLTAADTYADGLRALLDGLLARHGGERAG</sequence>
<accession>A0ABN3K460</accession>
<dbReference type="Gene3D" id="1.10.357.10">
    <property type="entry name" value="Tetracycline Repressor, domain 2"/>
    <property type="match status" value="1"/>
</dbReference>
<dbReference type="RefSeq" id="WP_344595877.1">
    <property type="nucleotide sequence ID" value="NZ_BAAARW010000035.1"/>
</dbReference>
<dbReference type="EMBL" id="BAAARW010000035">
    <property type="protein sequence ID" value="GAA2447987.1"/>
    <property type="molecule type" value="Genomic_DNA"/>
</dbReference>
<proteinExistence type="predicted"/>
<dbReference type="SUPFAM" id="SSF48498">
    <property type="entry name" value="Tetracyclin repressor-like, C-terminal domain"/>
    <property type="match status" value="1"/>
</dbReference>
<evidence type="ECO:0000313" key="2">
    <source>
        <dbReference type="Proteomes" id="UP001501231"/>
    </source>
</evidence>
<name>A0ABN3K460_9ACTN</name>
<evidence type="ECO:0008006" key="3">
    <source>
        <dbReference type="Google" id="ProtNLM"/>
    </source>
</evidence>
<dbReference type="Proteomes" id="UP001501231">
    <property type="component" value="Unassembled WGS sequence"/>
</dbReference>
<evidence type="ECO:0000313" key="1">
    <source>
        <dbReference type="EMBL" id="GAA2447987.1"/>
    </source>
</evidence>
<organism evidence="1 2">
    <name type="scientific">Actinomadura vinacea</name>
    <dbReference type="NCBI Taxonomy" id="115336"/>
    <lineage>
        <taxon>Bacteria</taxon>
        <taxon>Bacillati</taxon>
        <taxon>Actinomycetota</taxon>
        <taxon>Actinomycetes</taxon>
        <taxon>Streptosporangiales</taxon>
        <taxon>Thermomonosporaceae</taxon>
        <taxon>Actinomadura</taxon>
    </lineage>
</organism>
<dbReference type="InterPro" id="IPR036271">
    <property type="entry name" value="Tet_transcr_reg_TetR-rel_C_sf"/>
</dbReference>
<reference evidence="1 2" key="1">
    <citation type="journal article" date="2019" name="Int. J. Syst. Evol. Microbiol.">
        <title>The Global Catalogue of Microorganisms (GCM) 10K type strain sequencing project: providing services to taxonomists for standard genome sequencing and annotation.</title>
        <authorList>
            <consortium name="The Broad Institute Genomics Platform"/>
            <consortium name="The Broad Institute Genome Sequencing Center for Infectious Disease"/>
            <person name="Wu L."/>
            <person name="Ma J."/>
        </authorList>
    </citation>
    <scope>NUCLEOTIDE SEQUENCE [LARGE SCALE GENOMIC DNA]</scope>
    <source>
        <strain evidence="1 2">JCM 3325</strain>
    </source>
</reference>
<gene>
    <name evidence="1" type="ORF">GCM10010191_76690</name>
</gene>